<dbReference type="AlphaFoldDB" id="A0A8H3YHB1"/>
<evidence type="ECO:0000313" key="10">
    <source>
        <dbReference type="Proteomes" id="UP000620104"/>
    </source>
</evidence>
<evidence type="ECO:0000256" key="5">
    <source>
        <dbReference type="ARBA" id="ARBA00022989"/>
    </source>
</evidence>
<evidence type="ECO:0000259" key="8">
    <source>
        <dbReference type="Pfam" id="PF04239"/>
    </source>
</evidence>
<dbReference type="PANTHER" id="PTHR34582">
    <property type="entry name" value="UPF0702 TRANSMEMBRANE PROTEIN YCAP"/>
    <property type="match status" value="1"/>
</dbReference>
<evidence type="ECO:0000256" key="7">
    <source>
        <dbReference type="SAM" id="Phobius"/>
    </source>
</evidence>
<sequence>MGAPVIQKSDFYIQESVLHPITAGAIAFAFLYVYLRIASNRSLAPNDIVTWISSVAIGSTLSRITTNTNIDLVRGLLSLLLFLVVDFVLTFGMVRSKKLETLIRGQPLLCVFRGQVLEKTCHSNRVERASLLASLRSHGLVSFDQVDCIVLETTGVFSVIPKFSLLDQPDATVLLCQGVPGYQELLEQSDKEACVSDSTLSPAAMGVPYRPCAV</sequence>
<accession>A0A8H3YHB1</accession>
<keyword evidence="4 7" id="KW-0812">Transmembrane</keyword>
<reference evidence="9" key="1">
    <citation type="submission" date="2020-07" db="EMBL/GenBank/DDBJ databases">
        <title>Draft Genome Sequence of a Deep-Sea Yeast, Naganishia (Cryptococcus) liquefaciens strain N6.</title>
        <authorList>
            <person name="Han Y.W."/>
            <person name="Kajitani R."/>
            <person name="Morimoto H."/>
            <person name="Parhat M."/>
            <person name="Tsubouchi H."/>
            <person name="Bakenova O."/>
            <person name="Ogata M."/>
            <person name="Argunhan B."/>
            <person name="Aoki R."/>
            <person name="Kajiwara S."/>
            <person name="Itoh T."/>
            <person name="Iwasaki H."/>
        </authorList>
    </citation>
    <scope>NUCLEOTIDE SEQUENCE</scope>
    <source>
        <strain evidence="9">N6</strain>
    </source>
</reference>
<keyword evidence="3" id="KW-1003">Cell membrane</keyword>
<dbReference type="InterPro" id="IPR007353">
    <property type="entry name" value="DUF421"/>
</dbReference>
<dbReference type="Gene3D" id="3.30.240.20">
    <property type="entry name" value="bsu07140 like domains"/>
    <property type="match status" value="1"/>
</dbReference>
<dbReference type="GO" id="GO:0005886">
    <property type="term" value="C:plasma membrane"/>
    <property type="evidence" value="ECO:0007669"/>
    <property type="project" value="UniProtKB-SubCell"/>
</dbReference>
<evidence type="ECO:0000256" key="1">
    <source>
        <dbReference type="ARBA" id="ARBA00004651"/>
    </source>
</evidence>
<evidence type="ECO:0000256" key="6">
    <source>
        <dbReference type="ARBA" id="ARBA00023136"/>
    </source>
</evidence>
<feature type="domain" description="YetF C-terminal" evidence="8">
    <location>
        <begin position="95"/>
        <end position="181"/>
    </location>
</feature>
<dbReference type="Pfam" id="PF04239">
    <property type="entry name" value="DUF421"/>
    <property type="match status" value="1"/>
</dbReference>
<keyword evidence="6 7" id="KW-0472">Membrane</keyword>
<evidence type="ECO:0000256" key="4">
    <source>
        <dbReference type="ARBA" id="ARBA00022692"/>
    </source>
</evidence>
<dbReference type="Proteomes" id="UP000620104">
    <property type="component" value="Unassembled WGS sequence"/>
</dbReference>
<organism evidence="9 10">
    <name type="scientific">Naganishia liquefaciens</name>
    <dbReference type="NCBI Taxonomy" id="104408"/>
    <lineage>
        <taxon>Eukaryota</taxon>
        <taxon>Fungi</taxon>
        <taxon>Dikarya</taxon>
        <taxon>Basidiomycota</taxon>
        <taxon>Agaricomycotina</taxon>
        <taxon>Tremellomycetes</taxon>
        <taxon>Filobasidiales</taxon>
        <taxon>Filobasidiaceae</taxon>
        <taxon>Naganishia</taxon>
    </lineage>
</organism>
<evidence type="ECO:0000256" key="3">
    <source>
        <dbReference type="ARBA" id="ARBA00022475"/>
    </source>
</evidence>
<name>A0A8H3YHB1_9TREE</name>
<evidence type="ECO:0000313" key="9">
    <source>
        <dbReference type="EMBL" id="GHJ87476.1"/>
    </source>
</evidence>
<comment type="subcellular location">
    <subcellularLocation>
        <location evidence="1">Cell membrane</location>
        <topology evidence="1">Multi-pass membrane protein</topology>
    </subcellularLocation>
</comment>
<protein>
    <recommendedName>
        <fullName evidence="8">YetF C-terminal domain-containing protein</fullName>
    </recommendedName>
</protein>
<feature type="transmembrane region" description="Helical" evidence="7">
    <location>
        <begin position="72"/>
        <end position="94"/>
    </location>
</feature>
<keyword evidence="10" id="KW-1185">Reference proteome</keyword>
<evidence type="ECO:0000256" key="2">
    <source>
        <dbReference type="ARBA" id="ARBA00006448"/>
    </source>
</evidence>
<proteinExistence type="inferred from homology"/>
<keyword evidence="5 7" id="KW-1133">Transmembrane helix</keyword>
<dbReference type="EMBL" id="BLZA01000021">
    <property type="protein sequence ID" value="GHJ87476.1"/>
    <property type="molecule type" value="Genomic_DNA"/>
</dbReference>
<gene>
    <name evidence="9" type="ORF">NliqN6_3878</name>
</gene>
<comment type="caution">
    <text evidence="9">The sequence shown here is derived from an EMBL/GenBank/DDBJ whole genome shotgun (WGS) entry which is preliminary data.</text>
</comment>
<feature type="transmembrane region" description="Helical" evidence="7">
    <location>
        <begin position="17"/>
        <end position="35"/>
    </location>
</feature>
<feature type="transmembrane region" description="Helical" evidence="7">
    <location>
        <begin position="47"/>
        <end position="66"/>
    </location>
</feature>
<comment type="similarity">
    <text evidence="2">Belongs to the UPF0702 family.</text>
</comment>
<dbReference type="OrthoDB" id="3826282at2759"/>
<dbReference type="InterPro" id="IPR023090">
    <property type="entry name" value="UPF0702_alpha/beta_dom_sf"/>
</dbReference>
<dbReference type="PANTHER" id="PTHR34582:SF6">
    <property type="entry name" value="UPF0702 TRANSMEMBRANE PROTEIN YCAP"/>
    <property type="match status" value="1"/>
</dbReference>